<protein>
    <submittedName>
        <fullName evidence="1">Uncharacterized protein</fullName>
    </submittedName>
</protein>
<dbReference type="RefSeq" id="WP_211852318.1">
    <property type="nucleotide sequence ID" value="NZ_JAAGBB010000010.1"/>
</dbReference>
<dbReference type="Proteomes" id="UP001196870">
    <property type="component" value="Unassembled WGS sequence"/>
</dbReference>
<evidence type="ECO:0000313" key="1">
    <source>
        <dbReference type="EMBL" id="MBR0664649.1"/>
    </source>
</evidence>
<dbReference type="EMBL" id="JAAGBB010000010">
    <property type="protein sequence ID" value="MBR0664649.1"/>
    <property type="molecule type" value="Genomic_DNA"/>
</dbReference>
<name>A0ABS5EWH1_9PROT</name>
<organism evidence="1 2">
    <name type="scientific">Plastoroseomonas hellenica</name>
    <dbReference type="NCBI Taxonomy" id="2687306"/>
    <lineage>
        <taxon>Bacteria</taxon>
        <taxon>Pseudomonadati</taxon>
        <taxon>Pseudomonadota</taxon>
        <taxon>Alphaproteobacteria</taxon>
        <taxon>Acetobacterales</taxon>
        <taxon>Acetobacteraceae</taxon>
        <taxon>Plastoroseomonas</taxon>
    </lineage>
</organism>
<reference evidence="2" key="1">
    <citation type="journal article" date="2021" name="Syst. Appl. Microbiol.">
        <title>Roseomonas hellenica sp. nov., isolated from roots of wild-growing Alkanna tinctoria.</title>
        <authorList>
            <person name="Rat A."/>
            <person name="Naranjo H.D."/>
            <person name="Lebbe L."/>
            <person name="Cnockaert M."/>
            <person name="Krigas N."/>
            <person name="Grigoriadou K."/>
            <person name="Maloupa E."/>
            <person name="Willems A."/>
        </authorList>
    </citation>
    <scope>NUCLEOTIDE SEQUENCE [LARGE SCALE GENOMIC DNA]</scope>
    <source>
        <strain evidence="2">LMG 31523</strain>
    </source>
</reference>
<proteinExistence type="predicted"/>
<gene>
    <name evidence="1" type="ORF">GXW71_09820</name>
</gene>
<evidence type="ECO:0000313" key="2">
    <source>
        <dbReference type="Proteomes" id="UP001196870"/>
    </source>
</evidence>
<comment type="caution">
    <text evidence="1">The sequence shown here is derived from an EMBL/GenBank/DDBJ whole genome shotgun (WGS) entry which is preliminary data.</text>
</comment>
<sequence length="153" mass="16651">MAACAWCHLCQHLDDAEAASAAMLIWLPEISQAALVTIVRGMLTVLAGHGEVRAASTRSQRQPEVQTGVHRAMAALQARADLARKILGTARPAMLGAALLALEPTSYRERANLLDGIRLLPTDRLIRGGRDILPDLLRQWYPPGESRQKRTAA</sequence>
<accession>A0ABS5EWH1</accession>
<keyword evidence="2" id="KW-1185">Reference proteome</keyword>